<proteinExistence type="predicted"/>
<gene>
    <name evidence="2" type="ORF">OH76DRAFT_1345867</name>
</gene>
<evidence type="ECO:0000313" key="2">
    <source>
        <dbReference type="EMBL" id="RDX51882.1"/>
    </source>
</evidence>
<keyword evidence="3" id="KW-1185">Reference proteome</keyword>
<dbReference type="OrthoDB" id="2422840at2759"/>
<evidence type="ECO:0000313" key="3">
    <source>
        <dbReference type="Proteomes" id="UP000256964"/>
    </source>
</evidence>
<dbReference type="EMBL" id="KZ857392">
    <property type="protein sequence ID" value="RDX51882.1"/>
    <property type="molecule type" value="Genomic_DNA"/>
</dbReference>
<accession>A0A371DH67</accession>
<dbReference type="AlphaFoldDB" id="A0A371DH67"/>
<protein>
    <submittedName>
        <fullName evidence="2">Uncharacterized protein</fullName>
    </submittedName>
</protein>
<sequence length="1096" mass="120322">MYEERWKVDNPEVLPYLKRHLPTGRGTSVAEQQCRIDGNGELAVLRLRWTFAQTTCVDDDDIIQLQRPLSPVLTARARSETPRAGKRALPLPQTDGELLRSCKIAKVEVIPLPDPFVRTDDALGNKLTIDPATHRDVITLIQSIPAMSARPQTSARRPYEDFLRAESPPIDDPEPAMLPLFPRDQRLGRGHKEPQQGAESFCTSMAAFLGRSESWLMPVQVKEEEDEDIANEHLVLVSGWQAFKTPSSPSTPGTPSLADTSSDIDELFLPSSSMPYTAELEPFEEYQIPRCERIGGSRSHPKVPGQDTDDDFIMSAMQAVERACGDRVGDEDPINIILEEKLDEKDGLLMDVPNLRPPNQHLRDIVLPDGLLDLLAPGKSGNATAQEDISGTELHMRCIKKVKGLGPLQIELSWIPFKYGRTVPTDEEVADVANDACPQLTKAIDLPYTEIVSQLALLLDETTAFSSQPVATAATYSEMAWSDDDQLVTTHFDAPALPDSGLVLARGDRRRLAGLPAFSEDEDDAGSCDKENECEVEAHPPSDHERPVKRVRFQDSLDETSAEPILDMFCHDSGVFMVDEEEVAQLGSDGSGSFGQLAYDAEGFDGPTADGNLFPDVHPVYFDEYNFDMSPRQYVLDPYASTWTAPSPSPLDLLADHCAPASQMQEVEDITADGSQPQDVYEEFIRPTDALPLLVTSADTFTRPSHHQDTATVAVMRTDGCKASAAAFALPALSARQSLDQFLTFCGKGSLVDPGTTAPAFSQPADHAEPAPCIPDIHGPRTAPETPVELLDDRTLLLSDDYEPSGTAHRYMASMTVIQKRALVRALAAYCAVELIEREQLGADADEDDVHIIIDADTAVLFFSLEMLPSRGDAVAALLTRLSWRYNRLLVIFECYPSSWDYTGDRNFSDKLTASAWSPPVVKAVRKLRRDLSISEGIQTKSAAALVEYAFANTVEEAAAFTRLYGDTTEAQDTTSGVVWGERMWLTHEERDGEYDLAGVPGMNLFAASLLLSQTTLEAFLEKPASERLVEYGALVGAQKIERFNAEMAHRLEIMQLPPSSPIDADASSSSLNSVPYIGDSDVGVGASYADDQYQH</sequence>
<feature type="region of interest" description="Disordered" evidence="1">
    <location>
        <begin position="516"/>
        <end position="548"/>
    </location>
</feature>
<feature type="compositionally biased region" description="Basic and acidic residues" evidence="1">
    <location>
        <begin position="527"/>
        <end position="548"/>
    </location>
</feature>
<name>A0A371DH67_9APHY</name>
<organism evidence="2 3">
    <name type="scientific">Lentinus brumalis</name>
    <dbReference type="NCBI Taxonomy" id="2498619"/>
    <lineage>
        <taxon>Eukaryota</taxon>
        <taxon>Fungi</taxon>
        <taxon>Dikarya</taxon>
        <taxon>Basidiomycota</taxon>
        <taxon>Agaricomycotina</taxon>
        <taxon>Agaricomycetes</taxon>
        <taxon>Polyporales</taxon>
        <taxon>Polyporaceae</taxon>
        <taxon>Lentinus</taxon>
    </lineage>
</organism>
<dbReference type="STRING" id="139420.A0A371DH67"/>
<reference evidence="2 3" key="1">
    <citation type="journal article" date="2018" name="Biotechnol. Biofuels">
        <title>Integrative visual omics of the white-rot fungus Polyporus brumalis exposes the biotechnological potential of its oxidative enzymes for delignifying raw plant biomass.</title>
        <authorList>
            <person name="Miyauchi S."/>
            <person name="Rancon A."/>
            <person name="Drula E."/>
            <person name="Hage H."/>
            <person name="Chaduli D."/>
            <person name="Favel A."/>
            <person name="Grisel S."/>
            <person name="Henrissat B."/>
            <person name="Herpoel-Gimbert I."/>
            <person name="Ruiz-Duenas F.J."/>
            <person name="Chevret D."/>
            <person name="Hainaut M."/>
            <person name="Lin J."/>
            <person name="Wang M."/>
            <person name="Pangilinan J."/>
            <person name="Lipzen A."/>
            <person name="Lesage-Meessen L."/>
            <person name="Navarro D."/>
            <person name="Riley R."/>
            <person name="Grigoriev I.V."/>
            <person name="Zhou S."/>
            <person name="Raouche S."/>
            <person name="Rosso M.N."/>
        </authorList>
    </citation>
    <scope>NUCLEOTIDE SEQUENCE [LARGE SCALE GENOMIC DNA]</scope>
    <source>
        <strain evidence="2 3">BRFM 1820</strain>
    </source>
</reference>
<evidence type="ECO:0000256" key="1">
    <source>
        <dbReference type="SAM" id="MobiDB-lite"/>
    </source>
</evidence>
<dbReference type="Proteomes" id="UP000256964">
    <property type="component" value="Unassembled WGS sequence"/>
</dbReference>